<dbReference type="GO" id="GO:0015288">
    <property type="term" value="F:porin activity"/>
    <property type="evidence" value="ECO:0007669"/>
    <property type="project" value="InterPro"/>
</dbReference>
<proteinExistence type="inferred from homology"/>
<evidence type="ECO:0000256" key="2">
    <source>
        <dbReference type="RuleBase" id="RU363072"/>
    </source>
</evidence>
<feature type="chain" id="PRO_5016486054" evidence="2">
    <location>
        <begin position="29"/>
        <end position="474"/>
    </location>
</feature>
<dbReference type="InterPro" id="IPR007049">
    <property type="entry name" value="Carb-sel_porin_OprB"/>
</dbReference>
<reference evidence="3 4" key="1">
    <citation type="submission" date="2018-07" db="EMBL/GenBank/DDBJ databases">
        <title>Dyella tabacisoli L4-6T, whole genome shotgun sequence.</title>
        <authorList>
            <person name="Zhou X.-K."/>
            <person name="Li W.-J."/>
            <person name="Duan Y.-Q."/>
        </authorList>
    </citation>
    <scope>NUCLEOTIDE SEQUENCE [LARGE SCALE GENOMIC DNA]</scope>
    <source>
        <strain evidence="3 4">L4-6</strain>
    </source>
</reference>
<accession>A0A369ULZ2</accession>
<dbReference type="RefSeq" id="WP_114846510.1">
    <property type="nucleotide sequence ID" value="NZ_JBHSPE010000002.1"/>
</dbReference>
<name>A0A369ULZ2_9GAMM</name>
<evidence type="ECO:0000313" key="3">
    <source>
        <dbReference type="EMBL" id="RDD80728.1"/>
    </source>
</evidence>
<dbReference type="AlphaFoldDB" id="A0A369ULZ2"/>
<dbReference type="Proteomes" id="UP000253782">
    <property type="component" value="Unassembled WGS sequence"/>
</dbReference>
<protein>
    <submittedName>
        <fullName evidence="3">Carbohydrate porin</fullName>
    </submittedName>
</protein>
<dbReference type="Pfam" id="PF04966">
    <property type="entry name" value="OprB"/>
    <property type="match status" value="1"/>
</dbReference>
<dbReference type="GO" id="GO:0016020">
    <property type="term" value="C:membrane"/>
    <property type="evidence" value="ECO:0007669"/>
    <property type="project" value="InterPro"/>
</dbReference>
<evidence type="ECO:0000256" key="1">
    <source>
        <dbReference type="ARBA" id="ARBA00008769"/>
    </source>
</evidence>
<organism evidence="3 4">
    <name type="scientific">Dyella tabacisoli</name>
    <dbReference type="NCBI Taxonomy" id="2282381"/>
    <lineage>
        <taxon>Bacteria</taxon>
        <taxon>Pseudomonadati</taxon>
        <taxon>Pseudomonadota</taxon>
        <taxon>Gammaproteobacteria</taxon>
        <taxon>Lysobacterales</taxon>
        <taxon>Rhodanobacteraceae</taxon>
        <taxon>Dyella</taxon>
    </lineage>
</organism>
<sequence>MFKKFTPYMHRALWLAIAVGCYGTAAQAQTIRADTAIASNDDRVPVPARVAQATEEGDTSEDRWSAHAQSTYVWQHKNAFSAPYSGPQSLGTRPEHSYTFTFTAYLGARFWKGGELYVNPEAVQGLPLSGLFGLASIQNGEIQKNGGTTLRGYYARAFLRQTFNLGGETFHVEAGPNQLASNYQRQRLVFTVGKITQTDIFEKSNYANDPRTQFLNWALITHGAWDYAADARAYTIGAAAEFYWDDWAVRVGRFMEPKVANGPKLNYQIGRFHGDQFELEHDHKIGDLPGLVRVMVFRNRAFAGNYRDAINAAQVNGGVPDVTSVRKDANKTGYGLSVEQRITDDIGVFARASYADDKVEEYAFTEIDKTVSGGISIKGIRWQRPDDTIGIAFSSAGLNRDHRDYLAAGGLGGFLGDGQLSRYGREKALEIYYNFQIAKGVQFTADFQRITNPGYNADRQGPIQIIGGRFHVEI</sequence>
<dbReference type="EMBL" id="QQAH01000015">
    <property type="protein sequence ID" value="RDD80728.1"/>
    <property type="molecule type" value="Genomic_DNA"/>
</dbReference>
<evidence type="ECO:0000313" key="4">
    <source>
        <dbReference type="Proteomes" id="UP000253782"/>
    </source>
</evidence>
<feature type="signal peptide" evidence="2">
    <location>
        <begin position="1"/>
        <end position="28"/>
    </location>
</feature>
<comment type="similarity">
    <text evidence="1 2">Belongs to the OprB family.</text>
</comment>
<gene>
    <name evidence="3" type="ORF">DVJ77_15975</name>
</gene>
<dbReference type="GO" id="GO:0008643">
    <property type="term" value="P:carbohydrate transport"/>
    <property type="evidence" value="ECO:0007669"/>
    <property type="project" value="InterPro"/>
</dbReference>
<keyword evidence="4" id="KW-1185">Reference proteome</keyword>
<dbReference type="InterPro" id="IPR038673">
    <property type="entry name" value="OprB_sf"/>
</dbReference>
<dbReference type="Gene3D" id="2.40.160.180">
    <property type="entry name" value="Carbohydrate-selective porin OprB"/>
    <property type="match status" value="1"/>
</dbReference>
<keyword evidence="2" id="KW-0732">Signal</keyword>
<dbReference type="OrthoDB" id="5755240at2"/>
<comment type="caution">
    <text evidence="3">The sequence shown here is derived from an EMBL/GenBank/DDBJ whole genome shotgun (WGS) entry which is preliminary data.</text>
</comment>